<organism evidence="1 2">
    <name type="scientific">Phytophthora palmivora</name>
    <dbReference type="NCBI Taxonomy" id="4796"/>
    <lineage>
        <taxon>Eukaryota</taxon>
        <taxon>Sar</taxon>
        <taxon>Stramenopiles</taxon>
        <taxon>Oomycota</taxon>
        <taxon>Peronosporomycetes</taxon>
        <taxon>Peronosporales</taxon>
        <taxon>Peronosporaceae</taxon>
        <taxon>Phytophthora</taxon>
    </lineage>
</organism>
<protein>
    <submittedName>
        <fullName evidence="1">Helitron helicase-like protein</fullName>
    </submittedName>
</protein>
<evidence type="ECO:0000313" key="2">
    <source>
        <dbReference type="Proteomes" id="UP000237271"/>
    </source>
</evidence>
<keyword evidence="1" id="KW-0378">Hydrolase</keyword>
<name>A0A2P4X098_9STRA</name>
<reference evidence="1 2" key="1">
    <citation type="journal article" date="2017" name="Genome Biol. Evol.">
        <title>Phytophthora megakarya and P. palmivora, closely related causal agents of cacao black pod rot, underwent increases in genome sizes and gene numbers by different mechanisms.</title>
        <authorList>
            <person name="Ali S.S."/>
            <person name="Shao J."/>
            <person name="Lary D.J."/>
            <person name="Kronmiller B."/>
            <person name="Shen D."/>
            <person name="Strem M.D."/>
            <person name="Amoako-Attah I."/>
            <person name="Akrofi A.Y."/>
            <person name="Begoude B.A."/>
            <person name="Ten Hoopen G.M."/>
            <person name="Coulibaly K."/>
            <person name="Kebe B.I."/>
            <person name="Melnick R.L."/>
            <person name="Guiltinan M.J."/>
            <person name="Tyler B.M."/>
            <person name="Meinhardt L.W."/>
            <person name="Bailey B.A."/>
        </authorList>
    </citation>
    <scope>NUCLEOTIDE SEQUENCE [LARGE SCALE GENOMIC DNA]</scope>
    <source>
        <strain evidence="2">sbr112.9</strain>
    </source>
</reference>
<evidence type="ECO:0000313" key="1">
    <source>
        <dbReference type="EMBL" id="POM58979.1"/>
    </source>
</evidence>
<proteinExistence type="predicted"/>
<comment type="caution">
    <text evidence="1">The sequence shown here is derived from an EMBL/GenBank/DDBJ whole genome shotgun (WGS) entry which is preliminary data.</text>
</comment>
<keyword evidence="1" id="KW-0547">Nucleotide-binding</keyword>
<sequence length="71" mass="7811">MTGDRRGQHVLIPGDDAIVFLFRLWCKQFVVQLTFAMTINNAQGQTAPHLGLYLATSCFSHGQVYVALSGV</sequence>
<gene>
    <name evidence="1" type="ORF">PHPALM_36305</name>
</gene>
<accession>A0A2P4X098</accession>
<keyword evidence="1" id="KW-0067">ATP-binding</keyword>
<dbReference type="OrthoDB" id="111435at2759"/>
<keyword evidence="2" id="KW-1185">Reference proteome</keyword>
<dbReference type="Proteomes" id="UP000237271">
    <property type="component" value="Unassembled WGS sequence"/>
</dbReference>
<keyword evidence="1" id="KW-0347">Helicase</keyword>
<dbReference type="AlphaFoldDB" id="A0A2P4X098"/>
<dbReference type="InterPro" id="IPR027417">
    <property type="entry name" value="P-loop_NTPase"/>
</dbReference>
<dbReference type="GO" id="GO:0004386">
    <property type="term" value="F:helicase activity"/>
    <property type="evidence" value="ECO:0007669"/>
    <property type="project" value="UniProtKB-KW"/>
</dbReference>
<dbReference type="SUPFAM" id="SSF52540">
    <property type="entry name" value="P-loop containing nucleoside triphosphate hydrolases"/>
    <property type="match status" value="1"/>
</dbReference>
<dbReference type="EMBL" id="NCKW01020122">
    <property type="protein sequence ID" value="POM58979.1"/>
    <property type="molecule type" value="Genomic_DNA"/>
</dbReference>